<dbReference type="CDD" id="cd02440">
    <property type="entry name" value="AdoMet_MTases"/>
    <property type="match status" value="1"/>
</dbReference>
<dbReference type="InterPro" id="IPR029063">
    <property type="entry name" value="SAM-dependent_MTases_sf"/>
</dbReference>
<evidence type="ECO:0000256" key="1">
    <source>
        <dbReference type="ARBA" id="ARBA00022679"/>
    </source>
</evidence>
<dbReference type="InterPro" id="IPR013216">
    <property type="entry name" value="Methyltransf_11"/>
</dbReference>
<dbReference type="RefSeq" id="WP_005029789.1">
    <property type="nucleotide sequence ID" value="NZ_KE150238.1"/>
</dbReference>
<proteinExistence type="predicted"/>
<evidence type="ECO:0000313" key="3">
    <source>
        <dbReference type="EMBL" id="EFV43009.1"/>
    </source>
</evidence>
<dbReference type="Proteomes" id="UP000006034">
    <property type="component" value="Unassembled WGS sequence"/>
</dbReference>
<dbReference type="eggNOG" id="COG2226">
    <property type="taxonomic scope" value="Bacteria"/>
</dbReference>
<gene>
    <name evidence="3" type="ORF">HMPREF0179_03218</name>
</gene>
<comment type="caution">
    <text evidence="3">The sequence shown here is derived from an EMBL/GenBank/DDBJ whole genome shotgun (WGS) entry which is preliminary data.</text>
</comment>
<dbReference type="GO" id="GO:0003838">
    <property type="term" value="F:sterol 24-C-methyltransferase activity"/>
    <property type="evidence" value="ECO:0007669"/>
    <property type="project" value="TreeGrafter"/>
</dbReference>
<organism evidence="3 4">
    <name type="scientific">Bilophila wadsworthia (strain 3_1_6)</name>
    <dbReference type="NCBI Taxonomy" id="563192"/>
    <lineage>
        <taxon>Bacteria</taxon>
        <taxon>Pseudomonadati</taxon>
        <taxon>Thermodesulfobacteriota</taxon>
        <taxon>Desulfovibrionia</taxon>
        <taxon>Desulfovibrionales</taxon>
        <taxon>Desulfovibrionaceae</taxon>
        <taxon>Bilophila</taxon>
    </lineage>
</organism>
<evidence type="ECO:0000313" key="4">
    <source>
        <dbReference type="Proteomes" id="UP000006034"/>
    </source>
</evidence>
<dbReference type="Pfam" id="PF08241">
    <property type="entry name" value="Methyltransf_11"/>
    <property type="match status" value="1"/>
</dbReference>
<dbReference type="OrthoDB" id="5363250at2"/>
<dbReference type="STRING" id="563192.HMPREF0179_03218"/>
<dbReference type="EMBL" id="ADCP02000001">
    <property type="protein sequence ID" value="EFV43009.1"/>
    <property type="molecule type" value="Genomic_DNA"/>
</dbReference>
<dbReference type="SUPFAM" id="SSF53335">
    <property type="entry name" value="S-adenosyl-L-methionine-dependent methyltransferases"/>
    <property type="match status" value="1"/>
</dbReference>
<dbReference type="GeneID" id="78084326"/>
<dbReference type="PANTHER" id="PTHR44068">
    <property type="entry name" value="ZGC:194242"/>
    <property type="match status" value="1"/>
</dbReference>
<dbReference type="PANTHER" id="PTHR44068:SF1">
    <property type="entry name" value="HYPOTHETICAL LOC100005854"/>
    <property type="match status" value="1"/>
</dbReference>
<dbReference type="GO" id="GO:0016126">
    <property type="term" value="P:sterol biosynthetic process"/>
    <property type="evidence" value="ECO:0007669"/>
    <property type="project" value="TreeGrafter"/>
</dbReference>
<protein>
    <recommendedName>
        <fullName evidence="2">Methyltransferase type 11 domain-containing protein</fullName>
    </recommendedName>
</protein>
<keyword evidence="4" id="KW-1185">Reference proteome</keyword>
<sequence>MRHVLRTFFQNARKPGGLSGRIMLWAMNWGHASLAKWGRSHVSPEPDARVLDIGCGGGANLAQFLKLCPQGSVCGIDFSAESVATSLRKNAGAVAAGRCEVRQGDVSRLPYADASFDLVTAFETVYFWPDVSAAFAEVFRVLGPSGVFLIVNEESGDSRWCSIVDGMRTYTADALAGWLCAVGFVDVRSDVRGEGGALCLVARKGPDSVA</sequence>
<evidence type="ECO:0000259" key="2">
    <source>
        <dbReference type="Pfam" id="PF08241"/>
    </source>
</evidence>
<dbReference type="InterPro" id="IPR050447">
    <property type="entry name" value="Erg6_SMT_methyltransf"/>
</dbReference>
<name>E5YAJ7_BILW3</name>
<accession>E5YAJ7</accession>
<dbReference type="Gene3D" id="3.40.50.150">
    <property type="entry name" value="Vaccinia Virus protein VP39"/>
    <property type="match status" value="1"/>
</dbReference>
<reference evidence="3 4" key="1">
    <citation type="submission" date="2010-10" db="EMBL/GenBank/DDBJ databases">
        <authorList>
            <consortium name="The Broad Institute Genome Sequencing Platform"/>
            <person name="Ward D."/>
            <person name="Earl A."/>
            <person name="Feldgarden M."/>
            <person name="Young S.K."/>
            <person name="Gargeya S."/>
            <person name="Zeng Q."/>
            <person name="Alvarado L."/>
            <person name="Berlin A."/>
            <person name="Bochicchio J."/>
            <person name="Chapman S.B."/>
            <person name="Chen Z."/>
            <person name="Freedman E."/>
            <person name="Gellesch M."/>
            <person name="Goldberg J."/>
            <person name="Griggs A."/>
            <person name="Gujja S."/>
            <person name="Heilman E."/>
            <person name="Heiman D."/>
            <person name="Howarth C."/>
            <person name="Mehta T."/>
            <person name="Neiman D."/>
            <person name="Pearson M."/>
            <person name="Roberts A."/>
            <person name="Saif S."/>
            <person name="Shea T."/>
            <person name="Shenoy N."/>
            <person name="Sisk P."/>
            <person name="Stolte C."/>
            <person name="Sykes S."/>
            <person name="White J."/>
            <person name="Yandava C."/>
            <person name="Allen-Vercoe E."/>
            <person name="Sibley C."/>
            <person name="Ambrose C.E."/>
            <person name="Strauss J."/>
            <person name="Daigneault M."/>
            <person name="Haas B."/>
            <person name="Nusbaum C."/>
            <person name="Birren B."/>
        </authorList>
    </citation>
    <scope>NUCLEOTIDE SEQUENCE [LARGE SCALE GENOMIC DNA]</scope>
    <source>
        <strain evidence="3 4">3_1_6</strain>
    </source>
</reference>
<dbReference type="AlphaFoldDB" id="E5YAJ7"/>
<reference evidence="3 4" key="2">
    <citation type="submission" date="2013-04" db="EMBL/GenBank/DDBJ databases">
        <title>The Genome Sequence of Bilophila wadsworthia 3_1_6.</title>
        <authorList>
            <consortium name="The Broad Institute Genomics Platform"/>
            <person name="Earl A."/>
            <person name="Ward D."/>
            <person name="Feldgarden M."/>
            <person name="Gevers D."/>
            <person name="Sibley C."/>
            <person name="Strauss J."/>
            <person name="Allen-Vercoe E."/>
            <person name="Walker B."/>
            <person name="Young S."/>
            <person name="Zeng Q."/>
            <person name="Gargeya S."/>
            <person name="Fitzgerald M."/>
            <person name="Haas B."/>
            <person name="Abouelleil A."/>
            <person name="Allen A.W."/>
            <person name="Alvarado L."/>
            <person name="Arachchi H.M."/>
            <person name="Berlin A.M."/>
            <person name="Chapman S.B."/>
            <person name="Gainer-Dewar J."/>
            <person name="Goldberg J."/>
            <person name="Griggs A."/>
            <person name="Gujja S."/>
            <person name="Hansen M."/>
            <person name="Howarth C."/>
            <person name="Imamovic A."/>
            <person name="Ireland A."/>
            <person name="Larimer J."/>
            <person name="McCowan C."/>
            <person name="Murphy C."/>
            <person name="Pearson M."/>
            <person name="Poon T.W."/>
            <person name="Priest M."/>
            <person name="Roberts A."/>
            <person name="Saif S."/>
            <person name="Shea T."/>
            <person name="Sisk P."/>
            <person name="Sykes S."/>
            <person name="Wortman J."/>
            <person name="Nusbaum C."/>
            <person name="Birren B."/>
        </authorList>
    </citation>
    <scope>NUCLEOTIDE SEQUENCE [LARGE SCALE GENOMIC DNA]</scope>
    <source>
        <strain evidence="3 4">3_1_6</strain>
    </source>
</reference>
<keyword evidence="1" id="KW-0808">Transferase</keyword>
<feature type="domain" description="Methyltransferase type 11" evidence="2">
    <location>
        <begin position="51"/>
        <end position="150"/>
    </location>
</feature>
<dbReference type="HOGENOM" id="CLU_081534_1_1_7"/>